<accession>A0ACB9D0B0</accession>
<sequence length="68" mass="7793">MYAYIIINIQPPSSFNTISGCHAISCLTLGRGLEFGRNATQFFAPFINRFVLILLKSVRITRRLRLFD</sequence>
<protein>
    <submittedName>
        <fullName evidence="1">Uncharacterized protein</fullName>
    </submittedName>
</protein>
<reference evidence="2" key="1">
    <citation type="journal article" date="2022" name="Mol. Ecol. Resour.">
        <title>The genomes of chicory, endive, great burdock and yacon provide insights into Asteraceae palaeo-polyploidization history and plant inulin production.</title>
        <authorList>
            <person name="Fan W."/>
            <person name="Wang S."/>
            <person name="Wang H."/>
            <person name="Wang A."/>
            <person name="Jiang F."/>
            <person name="Liu H."/>
            <person name="Zhao H."/>
            <person name="Xu D."/>
            <person name="Zhang Y."/>
        </authorList>
    </citation>
    <scope>NUCLEOTIDE SEQUENCE [LARGE SCALE GENOMIC DNA]</scope>
    <source>
        <strain evidence="2">cv. Punajuju</strain>
    </source>
</reference>
<reference evidence="1 2" key="2">
    <citation type="journal article" date="2022" name="Mol. Ecol. Resour.">
        <title>The genomes of chicory, endive, great burdock and yacon provide insights into Asteraceae paleo-polyploidization history and plant inulin production.</title>
        <authorList>
            <person name="Fan W."/>
            <person name="Wang S."/>
            <person name="Wang H."/>
            <person name="Wang A."/>
            <person name="Jiang F."/>
            <person name="Liu H."/>
            <person name="Zhao H."/>
            <person name="Xu D."/>
            <person name="Zhang Y."/>
        </authorList>
    </citation>
    <scope>NUCLEOTIDE SEQUENCE [LARGE SCALE GENOMIC DNA]</scope>
    <source>
        <strain evidence="2">cv. Punajuju</strain>
        <tissue evidence="1">Leaves</tissue>
    </source>
</reference>
<proteinExistence type="predicted"/>
<organism evidence="1 2">
    <name type="scientific">Cichorium intybus</name>
    <name type="common">Chicory</name>
    <dbReference type="NCBI Taxonomy" id="13427"/>
    <lineage>
        <taxon>Eukaryota</taxon>
        <taxon>Viridiplantae</taxon>
        <taxon>Streptophyta</taxon>
        <taxon>Embryophyta</taxon>
        <taxon>Tracheophyta</taxon>
        <taxon>Spermatophyta</taxon>
        <taxon>Magnoliopsida</taxon>
        <taxon>eudicotyledons</taxon>
        <taxon>Gunneridae</taxon>
        <taxon>Pentapetalae</taxon>
        <taxon>asterids</taxon>
        <taxon>campanulids</taxon>
        <taxon>Asterales</taxon>
        <taxon>Asteraceae</taxon>
        <taxon>Cichorioideae</taxon>
        <taxon>Cichorieae</taxon>
        <taxon>Cichoriinae</taxon>
        <taxon>Cichorium</taxon>
    </lineage>
</organism>
<keyword evidence="2" id="KW-1185">Reference proteome</keyword>
<comment type="caution">
    <text evidence="1">The sequence shown here is derived from an EMBL/GenBank/DDBJ whole genome shotgun (WGS) entry which is preliminary data.</text>
</comment>
<evidence type="ECO:0000313" key="1">
    <source>
        <dbReference type="EMBL" id="KAI3739995.1"/>
    </source>
</evidence>
<gene>
    <name evidence="1" type="ORF">L2E82_30411</name>
</gene>
<evidence type="ECO:0000313" key="2">
    <source>
        <dbReference type="Proteomes" id="UP001055811"/>
    </source>
</evidence>
<dbReference type="EMBL" id="CM042013">
    <property type="protein sequence ID" value="KAI3739995.1"/>
    <property type="molecule type" value="Genomic_DNA"/>
</dbReference>
<name>A0ACB9D0B0_CICIN</name>
<dbReference type="Proteomes" id="UP001055811">
    <property type="component" value="Linkage Group LG05"/>
</dbReference>